<feature type="compositionally biased region" description="Polar residues" evidence="2">
    <location>
        <begin position="141"/>
        <end position="152"/>
    </location>
</feature>
<evidence type="ECO:0000259" key="4">
    <source>
        <dbReference type="PROSITE" id="PS50158"/>
    </source>
</evidence>
<evidence type="ECO:0000256" key="3">
    <source>
        <dbReference type="SAM" id="SignalP"/>
    </source>
</evidence>
<evidence type="ECO:0000313" key="8">
    <source>
        <dbReference type="Proteomes" id="UP001054821"/>
    </source>
</evidence>
<protein>
    <submittedName>
        <fullName evidence="6">PREDICTED: reverse mRNAase</fullName>
    </submittedName>
</protein>
<keyword evidence="1" id="KW-0479">Metal-binding</keyword>
<dbReference type="GO" id="GO:0003676">
    <property type="term" value="F:nucleic acid binding"/>
    <property type="evidence" value="ECO:0007669"/>
    <property type="project" value="InterPro"/>
</dbReference>
<reference evidence="5 8" key="3">
    <citation type="journal article" date="2022" name="G3 (Bethesda)">
        <title>Whole-genome sequence and methylome profiling of the almond [Prunus dulcis (Mill.) D.A. Webb] cultivar 'Nonpareil'.</title>
        <authorList>
            <person name="D'Amico-Willman K.M."/>
            <person name="Ouma W.Z."/>
            <person name="Meulia T."/>
            <person name="Sideli G.M."/>
            <person name="Gradziel T.M."/>
            <person name="Fresnedo-Ramirez J."/>
        </authorList>
    </citation>
    <scope>NUCLEOTIDE SEQUENCE [LARGE SCALE GENOMIC DNA]</scope>
    <source>
        <strain evidence="5">Clone GOH B32 T37-40</strain>
    </source>
</reference>
<feature type="chain" id="PRO_5044620823" evidence="3">
    <location>
        <begin position="18"/>
        <end position="164"/>
    </location>
</feature>
<keyword evidence="3" id="KW-0732">Signal</keyword>
<dbReference type="Proteomes" id="UP001054821">
    <property type="component" value="Chromosome 7"/>
</dbReference>
<sequence length="164" mass="18041">MNLLLLTLGTFWVQLHGVPAFCMTIIVAKAIGAILGEVLWVDNRDGTYCVGHFIRIHLRFDVTQPLIRLTPDTFPKVGERIVNFKYEYLPENCFACGKIGHLTQVCIDKYELSQGSLTPSLLAQFSSVFVDLEGGTNLRGNSIGSSAQSTLTPSPPHKTPIHSP</sequence>
<evidence type="ECO:0000313" key="5">
    <source>
        <dbReference type="EMBL" id="KAI5316573.1"/>
    </source>
</evidence>
<dbReference type="PROSITE" id="PS50158">
    <property type="entry name" value="ZF_CCHC"/>
    <property type="match status" value="1"/>
</dbReference>
<evidence type="ECO:0000256" key="1">
    <source>
        <dbReference type="PROSITE-ProRule" id="PRU00047"/>
    </source>
</evidence>
<dbReference type="Proteomes" id="UP000327085">
    <property type="component" value="Chromosome 7"/>
</dbReference>
<keyword evidence="1" id="KW-0862">Zinc</keyword>
<name>A0A5E4GEU4_PRUDU</name>
<dbReference type="OMA" id="NATSMWH"/>
<keyword evidence="1" id="KW-0863">Zinc-finger</keyword>
<evidence type="ECO:0000313" key="7">
    <source>
        <dbReference type="Proteomes" id="UP000327085"/>
    </source>
</evidence>
<dbReference type="InParanoid" id="A0A5E4GEU4"/>
<dbReference type="PANTHER" id="PTHR31286">
    <property type="entry name" value="GLYCINE-RICH CELL WALL STRUCTURAL PROTEIN 1.8-LIKE"/>
    <property type="match status" value="1"/>
</dbReference>
<dbReference type="Pfam" id="PF14392">
    <property type="entry name" value="zf-CCHC_4"/>
    <property type="match status" value="1"/>
</dbReference>
<feature type="region of interest" description="Disordered" evidence="2">
    <location>
        <begin position="141"/>
        <end position="164"/>
    </location>
</feature>
<dbReference type="Gramene" id="VVA38274">
    <property type="protein sequence ID" value="VVA38274"/>
    <property type="gene ID" value="Prudul26B010694"/>
</dbReference>
<dbReference type="EMBL" id="CABIKO010000626">
    <property type="protein sequence ID" value="VVA38274.1"/>
    <property type="molecule type" value="Genomic_DNA"/>
</dbReference>
<feature type="signal peptide" evidence="3">
    <location>
        <begin position="1"/>
        <end position="17"/>
    </location>
</feature>
<feature type="compositionally biased region" description="Pro residues" evidence="2">
    <location>
        <begin position="153"/>
        <end position="164"/>
    </location>
</feature>
<reference evidence="7" key="2">
    <citation type="journal article" date="2020" name="Plant J.">
        <title>Transposons played a major role in the diversification between the closely related almond and peach genomes: results from the almond genome sequence.</title>
        <authorList>
            <person name="Alioto T."/>
            <person name="Alexiou K.G."/>
            <person name="Bardil A."/>
            <person name="Barteri F."/>
            <person name="Castanera R."/>
            <person name="Cruz F."/>
            <person name="Dhingra A."/>
            <person name="Duval H."/>
            <person name="Fernandez I Marti A."/>
            <person name="Frias L."/>
            <person name="Galan B."/>
            <person name="Garcia J.L."/>
            <person name="Howad W."/>
            <person name="Gomez-Garrido J."/>
            <person name="Gut M."/>
            <person name="Julca I."/>
            <person name="Morata J."/>
            <person name="Puigdomenech P."/>
            <person name="Ribeca P."/>
            <person name="Rubio Cabetas M.J."/>
            <person name="Vlasova A."/>
            <person name="Wirthensohn M."/>
            <person name="Garcia-Mas J."/>
            <person name="Gabaldon T."/>
            <person name="Casacuberta J.M."/>
            <person name="Arus P."/>
        </authorList>
    </citation>
    <scope>NUCLEOTIDE SEQUENCE [LARGE SCALE GENOMIC DNA]</scope>
    <source>
        <strain evidence="7">cv. Texas</strain>
    </source>
</reference>
<organism evidence="6 7">
    <name type="scientific">Prunus dulcis</name>
    <name type="common">Almond</name>
    <name type="synonym">Amygdalus dulcis</name>
    <dbReference type="NCBI Taxonomy" id="3755"/>
    <lineage>
        <taxon>Eukaryota</taxon>
        <taxon>Viridiplantae</taxon>
        <taxon>Streptophyta</taxon>
        <taxon>Embryophyta</taxon>
        <taxon>Tracheophyta</taxon>
        <taxon>Spermatophyta</taxon>
        <taxon>Magnoliopsida</taxon>
        <taxon>eudicotyledons</taxon>
        <taxon>Gunneridae</taxon>
        <taxon>Pentapetalae</taxon>
        <taxon>rosids</taxon>
        <taxon>fabids</taxon>
        <taxon>Rosales</taxon>
        <taxon>Rosaceae</taxon>
        <taxon>Amygdaloideae</taxon>
        <taxon>Amygdaleae</taxon>
        <taxon>Prunus</taxon>
    </lineage>
</organism>
<feature type="domain" description="CCHC-type" evidence="4">
    <location>
        <begin position="93"/>
        <end position="106"/>
    </location>
</feature>
<dbReference type="EMBL" id="JAJFAZ020000007">
    <property type="protein sequence ID" value="KAI5316573.1"/>
    <property type="molecule type" value="Genomic_DNA"/>
</dbReference>
<proteinExistence type="predicted"/>
<dbReference type="InterPro" id="IPR001878">
    <property type="entry name" value="Znf_CCHC"/>
</dbReference>
<evidence type="ECO:0000256" key="2">
    <source>
        <dbReference type="SAM" id="MobiDB-lite"/>
    </source>
</evidence>
<accession>A0A5E4GEU4</accession>
<keyword evidence="8" id="KW-1185">Reference proteome</keyword>
<dbReference type="GO" id="GO:0008270">
    <property type="term" value="F:zinc ion binding"/>
    <property type="evidence" value="ECO:0007669"/>
    <property type="project" value="UniProtKB-KW"/>
</dbReference>
<dbReference type="InterPro" id="IPR040256">
    <property type="entry name" value="At4g02000-like"/>
</dbReference>
<dbReference type="InterPro" id="IPR025836">
    <property type="entry name" value="Zn_knuckle_CX2CX4HX4C"/>
</dbReference>
<dbReference type="AlphaFoldDB" id="A0A5E4GEU4"/>
<evidence type="ECO:0000313" key="6">
    <source>
        <dbReference type="EMBL" id="VVA38274.1"/>
    </source>
</evidence>
<gene>
    <name evidence="6" type="ORF">ALMOND_2B010694</name>
    <name evidence="5" type="ORF">L3X38_036280</name>
</gene>
<dbReference type="PANTHER" id="PTHR31286:SF167">
    <property type="entry name" value="OS09G0268800 PROTEIN"/>
    <property type="match status" value="1"/>
</dbReference>
<reference evidence="6" key="1">
    <citation type="submission" date="2019-07" db="EMBL/GenBank/DDBJ databases">
        <authorList>
            <person name="Alioto T."/>
            <person name="Alioto T."/>
            <person name="Gomez Garrido J."/>
        </authorList>
    </citation>
    <scope>NUCLEOTIDE SEQUENCE</scope>
</reference>